<gene>
    <name evidence="2" type="ORF">TNIN_246691</name>
</gene>
<feature type="compositionally biased region" description="Basic and acidic residues" evidence="1">
    <location>
        <begin position="44"/>
        <end position="70"/>
    </location>
</feature>
<dbReference type="EMBL" id="BMAV01027506">
    <property type="protein sequence ID" value="GFS59880.1"/>
    <property type="molecule type" value="Genomic_DNA"/>
</dbReference>
<feature type="compositionally biased region" description="Basic and acidic residues" evidence="1">
    <location>
        <begin position="201"/>
        <end position="214"/>
    </location>
</feature>
<feature type="compositionally biased region" description="Basic and acidic residues" evidence="1">
    <location>
        <begin position="227"/>
        <end position="242"/>
    </location>
</feature>
<comment type="caution">
    <text evidence="2">The sequence shown here is derived from an EMBL/GenBank/DDBJ whole genome shotgun (WGS) entry which is preliminary data.</text>
</comment>
<feature type="region of interest" description="Disordered" evidence="1">
    <location>
        <begin position="265"/>
        <end position="343"/>
    </location>
</feature>
<evidence type="ECO:0000313" key="2">
    <source>
        <dbReference type="EMBL" id="GFS59880.1"/>
    </source>
</evidence>
<dbReference type="OrthoDB" id="6423481at2759"/>
<name>A0A8X6IUC3_9ARAC</name>
<evidence type="ECO:0000256" key="1">
    <source>
        <dbReference type="SAM" id="MobiDB-lite"/>
    </source>
</evidence>
<organism evidence="2 3">
    <name type="scientific">Trichonephila inaurata madagascariensis</name>
    <dbReference type="NCBI Taxonomy" id="2747483"/>
    <lineage>
        <taxon>Eukaryota</taxon>
        <taxon>Metazoa</taxon>
        <taxon>Ecdysozoa</taxon>
        <taxon>Arthropoda</taxon>
        <taxon>Chelicerata</taxon>
        <taxon>Arachnida</taxon>
        <taxon>Araneae</taxon>
        <taxon>Araneomorphae</taxon>
        <taxon>Entelegynae</taxon>
        <taxon>Araneoidea</taxon>
        <taxon>Nephilidae</taxon>
        <taxon>Trichonephila</taxon>
        <taxon>Trichonephila inaurata</taxon>
    </lineage>
</organism>
<proteinExistence type="predicted"/>
<keyword evidence="3" id="KW-1185">Reference proteome</keyword>
<feature type="region of interest" description="Disordered" evidence="1">
    <location>
        <begin position="37"/>
        <end position="88"/>
    </location>
</feature>
<protein>
    <submittedName>
        <fullName evidence="2">Uncharacterized protein</fullName>
    </submittedName>
</protein>
<evidence type="ECO:0000313" key="3">
    <source>
        <dbReference type="Proteomes" id="UP000886998"/>
    </source>
</evidence>
<sequence>MLSYQRGKGRTVKRWVIIGCILLIQEIHGFRREYSNADDTSYPLKEDSGNYRFSKYENENESDPKLRFNYENDNDKDDGKRENGEEISNYDFYKPLNSKTKERKYYIEDDHISSDEQEEKEDVSPYLKYGFHPEAHQTTRPKNYEFDGSWHGDKQTEAKGLTYKNIHMTIGKIRKPIYKQHYDHTNYENGRPKSIKEKYLGYKSHDTYPTDDKHSKTKTRYTPSDGPHLKENNKNPEYKTEGLPRYANIHGGVKNKEWDVTQNEHRHSNYEHQNKNRDKQGHLINDHYYGKPESLKEGQKEYGSEYLHSPKGWVDGEEKSNHNPEPVHSSFEKDSDSGKSSTVKSDFLKIDPFRYQNLTMEVTVMGGNISRMKIYIKN</sequence>
<feature type="compositionally biased region" description="Basic and acidic residues" evidence="1">
    <location>
        <begin position="265"/>
        <end position="303"/>
    </location>
</feature>
<dbReference type="Proteomes" id="UP000886998">
    <property type="component" value="Unassembled WGS sequence"/>
</dbReference>
<dbReference type="AlphaFoldDB" id="A0A8X6IUC3"/>
<feature type="region of interest" description="Disordered" evidence="1">
    <location>
        <begin position="201"/>
        <end position="242"/>
    </location>
</feature>
<reference evidence="2" key="1">
    <citation type="submission" date="2020-08" db="EMBL/GenBank/DDBJ databases">
        <title>Multicomponent nature underlies the extraordinary mechanical properties of spider dragline silk.</title>
        <authorList>
            <person name="Kono N."/>
            <person name="Nakamura H."/>
            <person name="Mori M."/>
            <person name="Yoshida Y."/>
            <person name="Ohtoshi R."/>
            <person name="Malay A.D."/>
            <person name="Moran D.A.P."/>
            <person name="Tomita M."/>
            <person name="Numata K."/>
            <person name="Arakawa K."/>
        </authorList>
    </citation>
    <scope>NUCLEOTIDE SEQUENCE</scope>
</reference>
<accession>A0A8X6IUC3</accession>